<feature type="region of interest" description="Disordered" evidence="1">
    <location>
        <begin position="89"/>
        <end position="116"/>
    </location>
</feature>
<dbReference type="EMBL" id="QOIP01000005">
    <property type="protein sequence ID" value="RLU22438.1"/>
    <property type="molecule type" value="Genomic_DNA"/>
</dbReference>
<protein>
    <submittedName>
        <fullName evidence="2">Uncharacterized protein</fullName>
    </submittedName>
</protein>
<dbReference type="AlphaFoldDB" id="A0A3L8DRL7"/>
<evidence type="ECO:0000313" key="2">
    <source>
        <dbReference type="EMBL" id="RLU22438.1"/>
    </source>
</evidence>
<dbReference type="Proteomes" id="UP000279307">
    <property type="component" value="Chromosome 5"/>
</dbReference>
<gene>
    <name evidence="2" type="ORF">DMN91_004716</name>
</gene>
<accession>A0A3L8DRL7</accession>
<reference evidence="2 3" key="1">
    <citation type="journal article" date="2018" name="Genome Res.">
        <title>The genomic architecture and molecular evolution of ant odorant receptors.</title>
        <authorList>
            <person name="McKenzie S.K."/>
            <person name="Kronauer D.J.C."/>
        </authorList>
    </citation>
    <scope>NUCLEOTIDE SEQUENCE [LARGE SCALE GENOMIC DNA]</scope>
    <source>
        <strain evidence="2">Clonal line C1</strain>
    </source>
</reference>
<evidence type="ECO:0000313" key="3">
    <source>
        <dbReference type="Proteomes" id="UP000279307"/>
    </source>
</evidence>
<name>A0A3L8DRL7_OOCBI</name>
<proteinExistence type="predicted"/>
<feature type="region of interest" description="Disordered" evidence="1">
    <location>
        <begin position="1"/>
        <end position="23"/>
    </location>
</feature>
<feature type="compositionally biased region" description="Basic and acidic residues" evidence="1">
    <location>
        <begin position="92"/>
        <end position="107"/>
    </location>
</feature>
<evidence type="ECO:0000256" key="1">
    <source>
        <dbReference type="SAM" id="MobiDB-lite"/>
    </source>
</evidence>
<sequence>MQKGWRRAIGGRVSAGRNPGMRRWRTEGHTLKMGLKRECEQPSPLRDANVIKSCGRKKSSARCTRNAVSEQLASFSHCFFHSSSASANAAAVKRERGEKKTAQREQEDMTGVKSWR</sequence>
<organism evidence="2 3">
    <name type="scientific">Ooceraea biroi</name>
    <name type="common">Clonal raider ant</name>
    <name type="synonym">Cerapachys biroi</name>
    <dbReference type="NCBI Taxonomy" id="2015173"/>
    <lineage>
        <taxon>Eukaryota</taxon>
        <taxon>Metazoa</taxon>
        <taxon>Ecdysozoa</taxon>
        <taxon>Arthropoda</taxon>
        <taxon>Hexapoda</taxon>
        <taxon>Insecta</taxon>
        <taxon>Pterygota</taxon>
        <taxon>Neoptera</taxon>
        <taxon>Endopterygota</taxon>
        <taxon>Hymenoptera</taxon>
        <taxon>Apocrita</taxon>
        <taxon>Aculeata</taxon>
        <taxon>Formicoidea</taxon>
        <taxon>Formicidae</taxon>
        <taxon>Dorylinae</taxon>
        <taxon>Ooceraea</taxon>
    </lineage>
</organism>
<comment type="caution">
    <text evidence="2">The sequence shown here is derived from an EMBL/GenBank/DDBJ whole genome shotgun (WGS) entry which is preliminary data.</text>
</comment>